<feature type="compositionally biased region" description="Polar residues" evidence="1">
    <location>
        <begin position="10"/>
        <end position="20"/>
    </location>
</feature>
<dbReference type="STRING" id="92696.A0A4R0RN63"/>
<organism evidence="2 3">
    <name type="scientific">Steccherinum ochraceum</name>
    <dbReference type="NCBI Taxonomy" id="92696"/>
    <lineage>
        <taxon>Eukaryota</taxon>
        <taxon>Fungi</taxon>
        <taxon>Dikarya</taxon>
        <taxon>Basidiomycota</taxon>
        <taxon>Agaricomycotina</taxon>
        <taxon>Agaricomycetes</taxon>
        <taxon>Polyporales</taxon>
        <taxon>Steccherinaceae</taxon>
        <taxon>Steccherinum</taxon>
    </lineage>
</organism>
<gene>
    <name evidence="2" type="ORF">EIP91_008738</name>
</gene>
<protein>
    <submittedName>
        <fullName evidence="2">Uncharacterized protein</fullName>
    </submittedName>
</protein>
<reference evidence="2 3" key="1">
    <citation type="submission" date="2018-11" db="EMBL/GenBank/DDBJ databases">
        <title>Genome assembly of Steccherinum ochraceum LE-BIN_3174, the white-rot fungus of the Steccherinaceae family (The Residual Polyporoid clade, Polyporales, Basidiomycota).</title>
        <authorList>
            <person name="Fedorova T.V."/>
            <person name="Glazunova O.A."/>
            <person name="Landesman E.O."/>
            <person name="Moiseenko K.V."/>
            <person name="Psurtseva N.V."/>
            <person name="Savinova O.S."/>
            <person name="Shakhova N.V."/>
            <person name="Tyazhelova T.V."/>
            <person name="Vasina D.V."/>
        </authorList>
    </citation>
    <scope>NUCLEOTIDE SEQUENCE [LARGE SCALE GENOMIC DNA]</scope>
    <source>
        <strain evidence="2 3">LE-BIN_3174</strain>
    </source>
</reference>
<comment type="caution">
    <text evidence="2">The sequence shown here is derived from an EMBL/GenBank/DDBJ whole genome shotgun (WGS) entry which is preliminary data.</text>
</comment>
<dbReference type="OrthoDB" id="2122982at2759"/>
<feature type="region of interest" description="Disordered" evidence="1">
    <location>
        <begin position="349"/>
        <end position="368"/>
    </location>
</feature>
<keyword evidence="3" id="KW-1185">Reference proteome</keyword>
<name>A0A4R0RN63_9APHY</name>
<dbReference type="AlphaFoldDB" id="A0A4R0RN63"/>
<proteinExistence type="predicted"/>
<accession>A0A4R0RN63</accession>
<dbReference type="Proteomes" id="UP000292702">
    <property type="component" value="Unassembled WGS sequence"/>
</dbReference>
<sequence length="768" mass="85834">MTTPLDKAHSQSIAASQPVSRNMLDPKLLPEASTAEPGPGNSDFGPRNNYMWGSMSRPRDDADDVPDRRYLAHNYVEVSGPAAERQSLDPRNETSAIVLPPRPNFAAYPYHATPTGNASFQVIANEPSPEATTHGNMLPNDTPMNDLSDPLKSLSHNISDAIQNTPGSLQDVLRSDLVQQFPVVAGFLVEVAKIHPFVSVAVVAFKIAFEFYLARKDNEYTITLIYASMKEMMEVLLMLKQHTPSEAANVLSGLTLASKLSRLCDSAAEDIKRCANACDAYAKAPIFQRTLRALRWKSKLAGYLKLFADRQEQFAKAITLSTFIAVKDVQSSIKLFEDIFDARSTSAIDDDKESKPLSMESHSTKSEAIPDPDVTVAHNFKTFERKYGLRHQELTSELGRLQMDLSLKMDALGQRVIHAVREGPYSAVHDSVLQEIWKDMGWKRNIETERLVFTLRDYFRETYQAEFNVSDTWALKYTDTAWLSPISEALDSDSSGLPQWIAYWAAGWRLACNEWRKQIHGTVVKMSAMVPYVLPQNRVTVSRYVAILKCIVAELTFGLQASLNVSPDAYSKFEAFIRHEEDAVNSKLGRLQYNIDAVDTVQVVAGSGRIEAHIFTILICLLRRHLQLFKVAQTTILSDYELMDARNSLRMVHKSAQNRVLDLANKAANALLVSFSQRGLDPNSKFSTFASGLYRYVYDNNELWSMAAINKPGILGHFILQAPVASMSPPNIPNPDGSNPYSANGKIFLQYDEGKFVSAEFIQTVKHK</sequence>
<evidence type="ECO:0000313" key="3">
    <source>
        <dbReference type="Proteomes" id="UP000292702"/>
    </source>
</evidence>
<feature type="region of interest" description="Disordered" evidence="1">
    <location>
        <begin position="1"/>
        <end position="65"/>
    </location>
</feature>
<dbReference type="EMBL" id="RWJN01000049">
    <property type="protein sequence ID" value="TCD69096.1"/>
    <property type="molecule type" value="Genomic_DNA"/>
</dbReference>
<evidence type="ECO:0000313" key="2">
    <source>
        <dbReference type="EMBL" id="TCD69096.1"/>
    </source>
</evidence>
<evidence type="ECO:0000256" key="1">
    <source>
        <dbReference type="SAM" id="MobiDB-lite"/>
    </source>
</evidence>